<organism evidence="1 2">
    <name type="scientific">Pelagicoccus enzymogenes</name>
    <dbReference type="NCBI Taxonomy" id="2773457"/>
    <lineage>
        <taxon>Bacteria</taxon>
        <taxon>Pseudomonadati</taxon>
        <taxon>Verrucomicrobiota</taxon>
        <taxon>Opitutia</taxon>
        <taxon>Puniceicoccales</taxon>
        <taxon>Pelagicoccaceae</taxon>
        <taxon>Pelagicoccus</taxon>
    </lineage>
</organism>
<proteinExistence type="predicted"/>
<sequence length="117" mass="13010">MSTHAVKGTTAVNGISTVAARQASDLKDSLKRQLMGLLDATMRETWLPMGFRVLVVQDFPAMRRMLERGSFRSATFRSYVDHLLEEAEPYRVFSKRSAALHALRGLQADLVTAELAA</sequence>
<gene>
    <name evidence="1" type="ORF">IEN85_05495</name>
</gene>
<reference evidence="1" key="1">
    <citation type="submission" date="2020-09" db="EMBL/GenBank/DDBJ databases">
        <title>Pelagicoccus enzymogenes sp. nov. with an EPS production, isolated from marine sediment.</title>
        <authorList>
            <person name="Feng X."/>
        </authorList>
    </citation>
    <scope>NUCLEOTIDE SEQUENCE</scope>
    <source>
        <strain evidence="1">NFK12</strain>
    </source>
</reference>
<dbReference type="RefSeq" id="WP_191616063.1">
    <property type="nucleotide sequence ID" value="NZ_JACYFG010000006.1"/>
</dbReference>
<protein>
    <submittedName>
        <fullName evidence="1">Uncharacterized protein</fullName>
    </submittedName>
</protein>
<accession>A0A927F8M3</accession>
<dbReference type="Proteomes" id="UP000622317">
    <property type="component" value="Unassembled WGS sequence"/>
</dbReference>
<keyword evidence="2" id="KW-1185">Reference proteome</keyword>
<evidence type="ECO:0000313" key="1">
    <source>
        <dbReference type="EMBL" id="MBD5778938.1"/>
    </source>
</evidence>
<evidence type="ECO:0000313" key="2">
    <source>
        <dbReference type="Proteomes" id="UP000622317"/>
    </source>
</evidence>
<dbReference type="AlphaFoldDB" id="A0A927F8M3"/>
<name>A0A927F8M3_9BACT</name>
<comment type="caution">
    <text evidence="1">The sequence shown here is derived from an EMBL/GenBank/DDBJ whole genome shotgun (WGS) entry which is preliminary data.</text>
</comment>
<dbReference type="EMBL" id="JACYFG010000006">
    <property type="protein sequence ID" value="MBD5778938.1"/>
    <property type="molecule type" value="Genomic_DNA"/>
</dbReference>